<comment type="caution">
    <text evidence="2">The sequence shown here is derived from an EMBL/GenBank/DDBJ whole genome shotgun (WGS) entry which is preliminary data.</text>
</comment>
<accession>A0ABY1NLY0</accession>
<dbReference type="SUPFAM" id="SSF109854">
    <property type="entry name" value="DinB/YfiT-like putative metalloenzymes"/>
    <property type="match status" value="1"/>
</dbReference>
<dbReference type="Pfam" id="PF12867">
    <property type="entry name" value="DinB_2"/>
    <property type="match status" value="1"/>
</dbReference>
<evidence type="ECO:0000259" key="1">
    <source>
        <dbReference type="Pfam" id="PF12867"/>
    </source>
</evidence>
<evidence type="ECO:0000313" key="2">
    <source>
        <dbReference type="EMBL" id="SMP12728.1"/>
    </source>
</evidence>
<keyword evidence="3" id="KW-1185">Reference proteome</keyword>
<gene>
    <name evidence="2" type="ORF">SAMN06265367_102140</name>
</gene>
<dbReference type="NCBIfam" id="NF009807">
    <property type="entry name" value="PRK13291.1"/>
    <property type="match status" value="1"/>
</dbReference>
<dbReference type="InterPro" id="IPR024775">
    <property type="entry name" value="DinB-like"/>
</dbReference>
<sequence>MIDIELLKYPIGKFQKPELILDQNLEEAITYLGMFPQYLEETVQGFSEEQLNTPYRPGGWTVRQLIHHLSDSHMNALLRFKLALTEVNPTIKPYDEAEWAKLEDYSLPVSESLTLIKGIHLKWAIVLKSMQAQDFEKTYFHPESQSTVPLSEVTLMYQWHSQHHLAHIQHLMIREKW</sequence>
<evidence type="ECO:0000313" key="3">
    <source>
        <dbReference type="Proteomes" id="UP001157915"/>
    </source>
</evidence>
<proteinExistence type="predicted"/>
<name>A0ABY1NLY0_9BACT</name>
<organism evidence="2 3">
    <name type="scientific">Algoriphagus winogradskyi</name>
    <dbReference type="NCBI Taxonomy" id="237017"/>
    <lineage>
        <taxon>Bacteria</taxon>
        <taxon>Pseudomonadati</taxon>
        <taxon>Bacteroidota</taxon>
        <taxon>Cytophagia</taxon>
        <taxon>Cytophagales</taxon>
        <taxon>Cyclobacteriaceae</taxon>
        <taxon>Algoriphagus</taxon>
    </lineage>
</organism>
<dbReference type="EMBL" id="FXUA01000002">
    <property type="protein sequence ID" value="SMP12728.1"/>
    <property type="molecule type" value="Genomic_DNA"/>
</dbReference>
<feature type="domain" description="DinB-like" evidence="1">
    <location>
        <begin position="36"/>
        <end position="168"/>
    </location>
</feature>
<dbReference type="RefSeq" id="WP_283411948.1">
    <property type="nucleotide sequence ID" value="NZ_FXUA01000002.1"/>
</dbReference>
<dbReference type="Proteomes" id="UP001157915">
    <property type="component" value="Unassembled WGS sequence"/>
</dbReference>
<reference evidence="2 3" key="1">
    <citation type="submission" date="2017-05" db="EMBL/GenBank/DDBJ databases">
        <authorList>
            <person name="Varghese N."/>
            <person name="Submissions S."/>
        </authorList>
    </citation>
    <scope>NUCLEOTIDE SEQUENCE [LARGE SCALE GENOMIC DNA]</scope>
    <source>
        <strain evidence="2 3">DSM 15360</strain>
    </source>
</reference>
<dbReference type="InterPro" id="IPR034660">
    <property type="entry name" value="DinB/YfiT-like"/>
</dbReference>
<dbReference type="Gene3D" id="1.20.120.450">
    <property type="entry name" value="dinb family like domain"/>
    <property type="match status" value="1"/>
</dbReference>
<protein>
    <submittedName>
        <fullName evidence="2">DinB superfamily protein</fullName>
    </submittedName>
</protein>